<sequence length="313" mass="35951">MNISVIIPSFRSGGYLLEAVQSVLNQRGDFELQEIIVVDDDSDDSETHDAYKKLISEPRVKLIKNQEKKGSAGARNTGILHSTGEWIAFLDADDILLENSISYRVDLINKYKDIEWCGGDFIQFDENMNYNAAAYFESKLDHYPFLQSSYYSEQKYIVFDKPIEVFLQQAPATTGTIMARKESIIRAGLFDTDLLMQQDIHLFLRLALKCKYGFIGKPLLAKREHKNNTTSDPAITLEWRLKAYRKLISDPEFAKYKEKLRNQIFNISTDLCYLNRKAHSFNRALTCSIQSIRSKPTSTKGWKNMVASILRIS</sequence>
<dbReference type="PANTHER" id="PTHR43685:SF11">
    <property type="entry name" value="GLYCOSYLTRANSFERASE TAGX-RELATED"/>
    <property type="match status" value="1"/>
</dbReference>
<evidence type="ECO:0000259" key="1">
    <source>
        <dbReference type="Pfam" id="PF00535"/>
    </source>
</evidence>
<name>A0ABN8XD35_9GAMM</name>
<dbReference type="RefSeq" id="WP_317963550.1">
    <property type="nucleotide sequence ID" value="NZ_OX458333.1"/>
</dbReference>
<dbReference type="GO" id="GO:0016740">
    <property type="term" value="F:transferase activity"/>
    <property type="evidence" value="ECO:0007669"/>
    <property type="project" value="UniProtKB-KW"/>
</dbReference>
<dbReference type="InterPro" id="IPR029044">
    <property type="entry name" value="Nucleotide-diphossugar_trans"/>
</dbReference>
<dbReference type="Pfam" id="PF00535">
    <property type="entry name" value="Glycos_transf_2"/>
    <property type="match status" value="1"/>
</dbReference>
<dbReference type="PANTHER" id="PTHR43685">
    <property type="entry name" value="GLYCOSYLTRANSFERASE"/>
    <property type="match status" value="1"/>
</dbReference>
<reference evidence="2 3" key="1">
    <citation type="submission" date="2023-03" db="EMBL/GenBank/DDBJ databases">
        <authorList>
            <person name="Pearce D."/>
        </authorList>
    </citation>
    <scope>NUCLEOTIDE SEQUENCE [LARGE SCALE GENOMIC DNA]</scope>
    <source>
        <strain evidence="2">Msz</strain>
    </source>
</reference>
<gene>
    <name evidence="2" type="ORF">MSZNOR_4781</name>
</gene>
<feature type="domain" description="Glycosyltransferase 2-like" evidence="1">
    <location>
        <begin position="4"/>
        <end position="135"/>
    </location>
</feature>
<dbReference type="InterPro" id="IPR050834">
    <property type="entry name" value="Glycosyltransf_2"/>
</dbReference>
<evidence type="ECO:0000313" key="2">
    <source>
        <dbReference type="EMBL" id="CAI8966579.1"/>
    </source>
</evidence>
<dbReference type="Gene3D" id="3.90.550.10">
    <property type="entry name" value="Spore Coat Polysaccharide Biosynthesis Protein SpsA, Chain A"/>
    <property type="match status" value="1"/>
</dbReference>
<keyword evidence="2" id="KW-0808">Transferase</keyword>
<organism evidence="2 3">
    <name type="scientific">Methylocaldum szegediense</name>
    <dbReference type="NCBI Taxonomy" id="73780"/>
    <lineage>
        <taxon>Bacteria</taxon>
        <taxon>Pseudomonadati</taxon>
        <taxon>Pseudomonadota</taxon>
        <taxon>Gammaproteobacteria</taxon>
        <taxon>Methylococcales</taxon>
        <taxon>Methylococcaceae</taxon>
        <taxon>Methylocaldum</taxon>
    </lineage>
</organism>
<proteinExistence type="predicted"/>
<keyword evidence="3" id="KW-1185">Reference proteome</keyword>
<evidence type="ECO:0000313" key="3">
    <source>
        <dbReference type="Proteomes" id="UP001162030"/>
    </source>
</evidence>
<dbReference type="SUPFAM" id="SSF53448">
    <property type="entry name" value="Nucleotide-diphospho-sugar transferases"/>
    <property type="match status" value="1"/>
</dbReference>
<dbReference type="EMBL" id="OX458333">
    <property type="protein sequence ID" value="CAI8966579.1"/>
    <property type="molecule type" value="Genomic_DNA"/>
</dbReference>
<dbReference type="Proteomes" id="UP001162030">
    <property type="component" value="Chromosome"/>
</dbReference>
<protein>
    <submittedName>
        <fullName evidence="2">Glycosyl transferase family 2</fullName>
    </submittedName>
</protein>
<dbReference type="InterPro" id="IPR001173">
    <property type="entry name" value="Glyco_trans_2-like"/>
</dbReference>
<accession>A0ABN8XD35</accession>